<evidence type="ECO:0000256" key="2">
    <source>
        <dbReference type="ARBA" id="ARBA00004308"/>
    </source>
</evidence>
<dbReference type="GO" id="GO:0016192">
    <property type="term" value="P:vesicle-mediated transport"/>
    <property type="evidence" value="ECO:0007669"/>
    <property type="project" value="UniProtKB-ARBA"/>
</dbReference>
<feature type="disulfide bond" evidence="8">
    <location>
        <begin position="330"/>
        <end position="345"/>
    </location>
</feature>
<name>A0A7E4VEE2_PANRE</name>
<keyword evidence="3" id="KW-0812">Transmembrane</keyword>
<dbReference type="Pfam" id="PF00057">
    <property type="entry name" value="Ldl_recept_a"/>
    <property type="match status" value="2"/>
</dbReference>
<dbReference type="InterPro" id="IPR036055">
    <property type="entry name" value="LDL_receptor-like_sf"/>
</dbReference>
<dbReference type="PROSITE" id="PS01209">
    <property type="entry name" value="LDLRA_1"/>
    <property type="match status" value="1"/>
</dbReference>
<feature type="disulfide bond" evidence="8">
    <location>
        <begin position="368"/>
        <end position="383"/>
    </location>
</feature>
<accession>A0A7E4VEE2</accession>
<keyword evidence="6" id="KW-0472">Membrane</keyword>
<dbReference type="GO" id="GO:0005886">
    <property type="term" value="C:plasma membrane"/>
    <property type="evidence" value="ECO:0007669"/>
    <property type="project" value="TreeGrafter"/>
</dbReference>
<dbReference type="Proteomes" id="UP000492821">
    <property type="component" value="Unassembled WGS sequence"/>
</dbReference>
<keyword evidence="5" id="KW-1133">Transmembrane helix</keyword>
<evidence type="ECO:0000256" key="9">
    <source>
        <dbReference type="SAM" id="MobiDB-lite"/>
    </source>
</evidence>
<dbReference type="PRINTS" id="PR00261">
    <property type="entry name" value="LDLRECEPTOR"/>
</dbReference>
<dbReference type="CDD" id="cd00112">
    <property type="entry name" value="LDLa"/>
    <property type="match status" value="3"/>
</dbReference>
<evidence type="ECO:0000256" key="1">
    <source>
        <dbReference type="ARBA" id="ARBA00004167"/>
    </source>
</evidence>
<feature type="compositionally biased region" description="Acidic residues" evidence="9">
    <location>
        <begin position="54"/>
        <end position="64"/>
    </location>
</feature>
<dbReference type="PANTHER" id="PTHR24270:SF59">
    <property type="entry name" value="LDL RECEPTOR REPEAT-CONTAINING PROTEIN EGG-1-RELATED"/>
    <property type="match status" value="1"/>
</dbReference>
<dbReference type="PANTHER" id="PTHR24270">
    <property type="entry name" value="LOW-DENSITY LIPOPROTEIN RECEPTOR-RELATED"/>
    <property type="match status" value="1"/>
</dbReference>
<keyword evidence="4" id="KW-0677">Repeat</keyword>
<reference evidence="10" key="1">
    <citation type="journal article" date="2013" name="Genetics">
        <title>The draft genome and transcriptome of Panagrellus redivivus are shaped by the harsh demands of a free-living lifestyle.</title>
        <authorList>
            <person name="Srinivasan J."/>
            <person name="Dillman A.R."/>
            <person name="Macchietto M.G."/>
            <person name="Heikkinen L."/>
            <person name="Lakso M."/>
            <person name="Fracchia K.M."/>
            <person name="Antoshechkin I."/>
            <person name="Mortazavi A."/>
            <person name="Wong G."/>
            <person name="Sternberg P.W."/>
        </authorList>
    </citation>
    <scope>NUCLEOTIDE SEQUENCE [LARGE SCALE GENOMIC DNA]</scope>
    <source>
        <strain evidence="10">MT8872</strain>
    </source>
</reference>
<dbReference type="SUPFAM" id="SSF57424">
    <property type="entry name" value="LDL receptor-like module"/>
    <property type="match status" value="3"/>
</dbReference>
<comment type="caution">
    <text evidence="8">Lacks conserved residue(s) required for the propagation of feature annotation.</text>
</comment>
<evidence type="ECO:0000313" key="11">
    <source>
        <dbReference type="WBParaSite" id="Pan_g20049.t1"/>
    </source>
</evidence>
<dbReference type="PROSITE" id="PS50068">
    <property type="entry name" value="LDLRA_2"/>
    <property type="match status" value="4"/>
</dbReference>
<evidence type="ECO:0000256" key="8">
    <source>
        <dbReference type="PROSITE-ProRule" id="PRU00124"/>
    </source>
</evidence>
<keyword evidence="7 8" id="KW-1015">Disulfide bond</keyword>
<comment type="subcellular location">
    <subcellularLocation>
        <location evidence="2">Endomembrane system</location>
    </subcellularLocation>
    <subcellularLocation>
        <location evidence="1">Membrane</location>
        <topology evidence="1">Single-pass membrane protein</topology>
    </subcellularLocation>
</comment>
<evidence type="ECO:0000313" key="10">
    <source>
        <dbReference type="Proteomes" id="UP000492821"/>
    </source>
</evidence>
<feature type="compositionally biased region" description="Pro residues" evidence="9">
    <location>
        <begin position="83"/>
        <end position="113"/>
    </location>
</feature>
<protein>
    <submittedName>
        <fullName evidence="11">Chitin-binding type-2 domain-containing protein</fullName>
    </submittedName>
</protein>
<dbReference type="InterPro" id="IPR023415">
    <property type="entry name" value="LDLR_class-A_CS"/>
</dbReference>
<evidence type="ECO:0000256" key="6">
    <source>
        <dbReference type="ARBA" id="ARBA00023136"/>
    </source>
</evidence>
<evidence type="ECO:0000256" key="7">
    <source>
        <dbReference type="ARBA" id="ARBA00023157"/>
    </source>
</evidence>
<proteinExistence type="predicted"/>
<dbReference type="WBParaSite" id="Pan_g20049.t1">
    <property type="protein sequence ID" value="Pan_g20049.t1"/>
    <property type="gene ID" value="Pan_g20049"/>
</dbReference>
<evidence type="ECO:0000256" key="3">
    <source>
        <dbReference type="ARBA" id="ARBA00022692"/>
    </source>
</evidence>
<dbReference type="SMART" id="SM00192">
    <property type="entry name" value="LDLa"/>
    <property type="match status" value="4"/>
</dbReference>
<keyword evidence="10" id="KW-1185">Reference proteome</keyword>
<dbReference type="InterPro" id="IPR002172">
    <property type="entry name" value="LDrepeatLR_classA_rpt"/>
</dbReference>
<sequence length="384" mass="42677">MIRSPITMKAIFIVAIVYGSAIWPEVILAQEFKRIELPGSMPISDAPAIPETAEPFEDSPEEAVSEAFNDPQARALPEISAPYYPPPPPAQPQQPYYPPPGYELPQQPPPRPMPLVATPEPTPEPAKNGYSINYCDKTEFPDAVLESYGLRRLEYFIYNTSCSEIFFQCSIGRTFMLKCPSVTATQQSFDPSIVNCNYRVDNKICPEYDHVVHCTIKDTCTPNQFACCAMPQSCIDMSRRCDGHPDCADGEDETNCPSCAKDEFACVKSDKCIPHSKRCDGVPDDCNDGSNLDEIGCSKNTTCWGKFVCDSPTTLAQLGHADCIDYALHCDGTKHCPGGEDELNCRRSDAKYLLCENQKQSVTKEQWCDGQEHCADGSDERYCY</sequence>
<feature type="disulfide bond" evidence="8">
    <location>
        <begin position="241"/>
        <end position="256"/>
    </location>
</feature>
<organism evidence="10 11">
    <name type="scientific">Panagrellus redivivus</name>
    <name type="common">Microworm</name>
    <dbReference type="NCBI Taxonomy" id="6233"/>
    <lineage>
        <taxon>Eukaryota</taxon>
        <taxon>Metazoa</taxon>
        <taxon>Ecdysozoa</taxon>
        <taxon>Nematoda</taxon>
        <taxon>Chromadorea</taxon>
        <taxon>Rhabditida</taxon>
        <taxon>Tylenchina</taxon>
        <taxon>Panagrolaimomorpha</taxon>
        <taxon>Panagrolaimoidea</taxon>
        <taxon>Panagrolaimidae</taxon>
        <taxon>Panagrellus</taxon>
    </lineage>
</organism>
<evidence type="ECO:0000256" key="4">
    <source>
        <dbReference type="ARBA" id="ARBA00022737"/>
    </source>
</evidence>
<dbReference type="InterPro" id="IPR050685">
    <property type="entry name" value="LDLR"/>
</dbReference>
<evidence type="ECO:0000256" key="5">
    <source>
        <dbReference type="ARBA" id="ARBA00022989"/>
    </source>
</evidence>
<dbReference type="AlphaFoldDB" id="A0A7E4VEE2"/>
<dbReference type="GO" id="GO:0012505">
    <property type="term" value="C:endomembrane system"/>
    <property type="evidence" value="ECO:0007669"/>
    <property type="project" value="UniProtKB-SubCell"/>
</dbReference>
<dbReference type="Gene3D" id="4.10.400.10">
    <property type="entry name" value="Low-density Lipoprotein Receptor"/>
    <property type="match status" value="4"/>
</dbReference>
<reference evidence="11" key="2">
    <citation type="submission" date="2020-10" db="UniProtKB">
        <authorList>
            <consortium name="WormBaseParasite"/>
        </authorList>
    </citation>
    <scope>IDENTIFICATION</scope>
</reference>
<feature type="region of interest" description="Disordered" evidence="9">
    <location>
        <begin position="45"/>
        <end position="123"/>
    </location>
</feature>